<sequence length="68" mass="7882">MMTIQVNGESLKCPENVMTLTDLLDFYKLDGQMVIIEYNQKIVQRKRYSNVYLQKGDRIELVHFVGGG</sequence>
<name>A0ABY8J0M7_9BACI</name>
<dbReference type="InterPro" id="IPR010035">
    <property type="entry name" value="Thi_S"/>
</dbReference>
<dbReference type="PANTHER" id="PTHR34472">
    <property type="entry name" value="SULFUR CARRIER PROTEIN THIS"/>
    <property type="match status" value="1"/>
</dbReference>
<organism evidence="1 2">
    <name type="scientific">Halobacillus naozhouensis</name>
    <dbReference type="NCBI Taxonomy" id="554880"/>
    <lineage>
        <taxon>Bacteria</taxon>
        <taxon>Bacillati</taxon>
        <taxon>Bacillota</taxon>
        <taxon>Bacilli</taxon>
        <taxon>Bacillales</taxon>
        <taxon>Bacillaceae</taxon>
        <taxon>Halobacillus</taxon>
    </lineage>
</organism>
<dbReference type="PANTHER" id="PTHR34472:SF1">
    <property type="entry name" value="SULFUR CARRIER PROTEIN THIS"/>
    <property type="match status" value="1"/>
</dbReference>
<dbReference type="EMBL" id="CP121671">
    <property type="protein sequence ID" value="WFT75109.1"/>
    <property type="molecule type" value="Genomic_DNA"/>
</dbReference>
<dbReference type="InterPro" id="IPR012675">
    <property type="entry name" value="Beta-grasp_dom_sf"/>
</dbReference>
<reference evidence="1 2" key="1">
    <citation type="submission" date="2023-04" db="EMBL/GenBank/DDBJ databases">
        <title>Genome sequence of Halobacillus naozhouensis KACC 21980.</title>
        <authorList>
            <person name="Kim S."/>
            <person name="Heo J."/>
            <person name="Kwon S.-W."/>
        </authorList>
    </citation>
    <scope>NUCLEOTIDE SEQUENCE [LARGE SCALE GENOMIC DNA]</scope>
    <source>
        <strain evidence="1 2">KCTC 13234</strain>
    </source>
</reference>
<keyword evidence="2" id="KW-1185">Reference proteome</keyword>
<protein>
    <submittedName>
        <fullName evidence="1">Sulfur carrier protein ThiS</fullName>
    </submittedName>
</protein>
<proteinExistence type="predicted"/>
<dbReference type="NCBIfam" id="TIGR01683">
    <property type="entry name" value="thiS"/>
    <property type="match status" value="1"/>
</dbReference>
<dbReference type="RefSeq" id="WP_283077078.1">
    <property type="nucleotide sequence ID" value="NZ_CP121671.1"/>
</dbReference>
<dbReference type="InterPro" id="IPR003749">
    <property type="entry name" value="ThiS/MoaD-like"/>
</dbReference>
<dbReference type="InterPro" id="IPR016155">
    <property type="entry name" value="Mopterin_synth/thiamin_S_b"/>
</dbReference>
<dbReference type="SUPFAM" id="SSF54285">
    <property type="entry name" value="MoaD/ThiS"/>
    <property type="match status" value="1"/>
</dbReference>
<accession>A0ABY8J0M7</accession>
<dbReference type="CDD" id="cd00565">
    <property type="entry name" value="Ubl_ThiS"/>
    <property type="match status" value="1"/>
</dbReference>
<dbReference type="Pfam" id="PF02597">
    <property type="entry name" value="ThiS"/>
    <property type="match status" value="1"/>
</dbReference>
<dbReference type="Proteomes" id="UP001221597">
    <property type="component" value="Chromosome"/>
</dbReference>
<evidence type="ECO:0000313" key="1">
    <source>
        <dbReference type="EMBL" id="WFT75109.1"/>
    </source>
</evidence>
<evidence type="ECO:0000313" key="2">
    <source>
        <dbReference type="Proteomes" id="UP001221597"/>
    </source>
</evidence>
<dbReference type="Gene3D" id="3.10.20.30">
    <property type="match status" value="1"/>
</dbReference>
<gene>
    <name evidence="1" type="primary">thiS</name>
    <name evidence="1" type="ORF">P9989_01485</name>
</gene>